<protein>
    <submittedName>
        <fullName evidence="2">TIR domain-containing protein</fullName>
    </submittedName>
</protein>
<sequence>MSYTTRDVFIEKNLLREVAKALSEFGTPYIDLIHNTATNKQEHVELQLINADFLLLLSSSSIPQSSWVMWEIEKANKIGLPILSVPADEKDIPTLLGNLKTRLAKTLTPKNQMIKTQNNNNNNNNNSN</sequence>
<dbReference type="EMBL" id="CP077089">
    <property type="protein sequence ID" value="QXI05838.1"/>
    <property type="molecule type" value="Genomic_DNA"/>
</dbReference>
<reference evidence="2 3" key="1">
    <citation type="journal article" date="2020" name="Microorganisms">
        <title>Reliable Identification of Environmental Pseudomonas Isolates Using the rpoD Gene.</title>
        <authorList>
            <consortium name="The Broad Institute Genome Sequencing Platform"/>
            <person name="Girard L."/>
            <person name="Lood C."/>
            <person name="Rokni-Zadeh H."/>
            <person name="van Noort V."/>
            <person name="Lavigne R."/>
            <person name="De Mot R."/>
        </authorList>
    </citation>
    <scope>NUCLEOTIDE SEQUENCE [LARGE SCALE GENOMIC DNA]</scope>
    <source>
        <strain evidence="2 3">ZA 5.3</strain>
    </source>
</reference>
<dbReference type="Proteomes" id="UP000646386">
    <property type="component" value="Chromosome"/>
</dbReference>
<reference evidence="2 3" key="2">
    <citation type="journal article" date="2021" name="Microorganisms">
        <title>The Ever-Expanding Pseudomonas Genus: Description of 43 New Species and Partition of the Pseudomonas putida Group.</title>
        <authorList>
            <person name="Girard L."/>
            <person name="Lood C."/>
            <person name="Hofte M."/>
            <person name="Vandamme P."/>
            <person name="Rokni-Zadeh H."/>
            <person name="van Noort V."/>
            <person name="Lavigne R."/>
            <person name="De Mot R."/>
        </authorList>
    </citation>
    <scope>NUCLEOTIDE SEQUENCE [LARGE SCALE GENOMIC DNA]</scope>
    <source>
        <strain evidence="2 3">ZA 5.3</strain>
    </source>
</reference>
<dbReference type="InterPro" id="IPR036490">
    <property type="entry name" value="ThsB_TIR-like_sf"/>
</dbReference>
<keyword evidence="3" id="KW-1185">Reference proteome</keyword>
<dbReference type="Gene3D" id="3.40.50.11200">
    <property type="match status" value="1"/>
</dbReference>
<gene>
    <name evidence="2" type="ORF">HU718_028170</name>
</gene>
<dbReference type="RefSeq" id="WP_186616182.1">
    <property type="nucleotide sequence ID" value="NZ_CP077089.1"/>
</dbReference>
<organism evidence="2 3">
    <name type="scientific">Pseudomonas tensinigenes</name>
    <dbReference type="NCBI Taxonomy" id="2745511"/>
    <lineage>
        <taxon>Bacteria</taxon>
        <taxon>Pseudomonadati</taxon>
        <taxon>Pseudomonadota</taxon>
        <taxon>Gammaproteobacteria</taxon>
        <taxon>Pseudomonadales</taxon>
        <taxon>Pseudomonadaceae</taxon>
        <taxon>Pseudomonas</taxon>
    </lineage>
</organism>
<dbReference type="Pfam" id="PF08937">
    <property type="entry name" value="ThsB_TIR"/>
    <property type="match status" value="1"/>
</dbReference>
<evidence type="ECO:0000259" key="1">
    <source>
        <dbReference type="Pfam" id="PF08937"/>
    </source>
</evidence>
<dbReference type="InterPro" id="IPR015032">
    <property type="entry name" value="ThsB__TIR-like_domain"/>
</dbReference>
<name>A0ABX8PWQ1_9PSED</name>
<evidence type="ECO:0000313" key="2">
    <source>
        <dbReference type="EMBL" id="QXI05838.1"/>
    </source>
</evidence>
<dbReference type="SUPFAM" id="SSF52206">
    <property type="entry name" value="Hypothetical protein MTH538"/>
    <property type="match status" value="1"/>
</dbReference>
<proteinExistence type="predicted"/>
<evidence type="ECO:0000313" key="3">
    <source>
        <dbReference type="Proteomes" id="UP000646386"/>
    </source>
</evidence>
<accession>A0ABX8PWQ1</accession>
<feature type="domain" description="Thoeris protein ThsB TIR-like" evidence="1">
    <location>
        <begin position="39"/>
        <end position="88"/>
    </location>
</feature>